<dbReference type="InterPro" id="IPR044660">
    <property type="entry name" value="IBH1-like"/>
</dbReference>
<proteinExistence type="predicted"/>
<dbReference type="PANTHER" id="PTHR33124">
    <property type="entry name" value="TRANSCRIPTION FACTOR IBH1-LIKE 1"/>
    <property type="match status" value="1"/>
</dbReference>
<evidence type="ECO:0000256" key="4">
    <source>
        <dbReference type="ARBA" id="ARBA00023242"/>
    </source>
</evidence>
<accession>A0A2P2QHK2</accession>
<sequence>MESSLNNMVIPTFPRKQRTAHKKEKSVMVNFKPSRCKRPSSEKLLRRRCRHHPRISRSETREMKVQETADVKLEGVGNCEDDDDDKEAVDSKIAALQRIVPGGHSLVPDKLFEQTACYILALQCQIKAMRLLATLLEGLEKDKTKFGG</sequence>
<keyword evidence="3" id="KW-0804">Transcription</keyword>
<reference evidence="5" key="1">
    <citation type="submission" date="2018-02" db="EMBL/GenBank/DDBJ databases">
        <title>Rhizophora mucronata_Transcriptome.</title>
        <authorList>
            <person name="Meera S.P."/>
            <person name="Sreeshan A."/>
            <person name="Augustine A."/>
        </authorList>
    </citation>
    <scope>NUCLEOTIDE SEQUENCE</scope>
    <source>
        <tissue evidence="5">Leaf</tissue>
    </source>
</reference>
<dbReference type="GO" id="GO:0005634">
    <property type="term" value="C:nucleus"/>
    <property type="evidence" value="ECO:0007669"/>
    <property type="project" value="UniProtKB-SubCell"/>
</dbReference>
<dbReference type="PANTHER" id="PTHR33124:SF43">
    <property type="entry name" value="TRANSCRIPTION FACTOR PAR2"/>
    <property type="match status" value="1"/>
</dbReference>
<evidence type="ECO:0000256" key="2">
    <source>
        <dbReference type="ARBA" id="ARBA00023015"/>
    </source>
</evidence>
<organism evidence="5">
    <name type="scientific">Rhizophora mucronata</name>
    <name type="common">Asiatic mangrove</name>
    <dbReference type="NCBI Taxonomy" id="61149"/>
    <lineage>
        <taxon>Eukaryota</taxon>
        <taxon>Viridiplantae</taxon>
        <taxon>Streptophyta</taxon>
        <taxon>Embryophyta</taxon>
        <taxon>Tracheophyta</taxon>
        <taxon>Spermatophyta</taxon>
        <taxon>Magnoliopsida</taxon>
        <taxon>eudicotyledons</taxon>
        <taxon>Gunneridae</taxon>
        <taxon>Pentapetalae</taxon>
        <taxon>rosids</taxon>
        <taxon>fabids</taxon>
        <taxon>Malpighiales</taxon>
        <taxon>Rhizophoraceae</taxon>
        <taxon>Rhizophora</taxon>
    </lineage>
</organism>
<comment type="subcellular location">
    <subcellularLocation>
        <location evidence="1">Nucleus</location>
    </subcellularLocation>
</comment>
<dbReference type="CDD" id="cd11444">
    <property type="entry name" value="bHLH_AtIBH1_like"/>
    <property type="match status" value="1"/>
</dbReference>
<name>A0A2P2QHK2_RHIMU</name>
<dbReference type="GO" id="GO:0006355">
    <property type="term" value="P:regulation of DNA-templated transcription"/>
    <property type="evidence" value="ECO:0007669"/>
    <property type="project" value="InterPro"/>
</dbReference>
<dbReference type="AlphaFoldDB" id="A0A2P2QHK2"/>
<evidence type="ECO:0000313" key="5">
    <source>
        <dbReference type="EMBL" id="MBX66491.1"/>
    </source>
</evidence>
<evidence type="ECO:0000256" key="1">
    <source>
        <dbReference type="ARBA" id="ARBA00004123"/>
    </source>
</evidence>
<protein>
    <submittedName>
        <fullName evidence="5">Uncharacterized protein</fullName>
    </submittedName>
</protein>
<dbReference type="InterPro" id="IPR044549">
    <property type="entry name" value="bHLH_AtIBH1-like"/>
</dbReference>
<keyword evidence="2" id="KW-0805">Transcription regulation</keyword>
<dbReference type="EMBL" id="GGEC01086007">
    <property type="protein sequence ID" value="MBX66491.1"/>
    <property type="molecule type" value="Transcribed_RNA"/>
</dbReference>
<keyword evidence="4" id="KW-0539">Nucleus</keyword>
<evidence type="ECO:0000256" key="3">
    <source>
        <dbReference type="ARBA" id="ARBA00023163"/>
    </source>
</evidence>